<dbReference type="Gene3D" id="3.40.430.10">
    <property type="entry name" value="Dihydrofolate Reductase, subunit A"/>
    <property type="match status" value="1"/>
</dbReference>
<protein>
    <submittedName>
        <fullName evidence="2">Dihydrofolate reductase family protein</fullName>
    </submittedName>
</protein>
<sequence length="191" mass="20169">MSEVSTGTGTGTGKVVVNRAMSLDGFIAGPGHTMDWIAEYLTADTFPEVMAATGAMLIGRGTYEAAKRMADQDTTYDGGAQFVLTHNPPNEPDTAVTFLTCGLEEAVATARGAAGDKNLEILGADVAAQCLQRGLVDEILVYVLPVLLGDGVRFSPPSLDRVDLEPFSNTQSGAVTMLRFRVRKQARPSTG</sequence>
<organism evidence="2 3">
    <name type="scientific">Streptomonospora algeriensis</name>
    <dbReference type="NCBI Taxonomy" id="995084"/>
    <lineage>
        <taxon>Bacteria</taxon>
        <taxon>Bacillati</taxon>
        <taxon>Actinomycetota</taxon>
        <taxon>Actinomycetes</taxon>
        <taxon>Streptosporangiales</taxon>
        <taxon>Nocardiopsidaceae</taxon>
        <taxon>Streptomonospora</taxon>
    </lineage>
</organism>
<evidence type="ECO:0000259" key="1">
    <source>
        <dbReference type="Pfam" id="PF01872"/>
    </source>
</evidence>
<proteinExistence type="predicted"/>
<dbReference type="PANTHER" id="PTHR38011">
    <property type="entry name" value="DIHYDROFOLATE REDUCTASE FAMILY PROTEIN (AFU_ORTHOLOGUE AFUA_8G06820)"/>
    <property type="match status" value="1"/>
</dbReference>
<dbReference type="InterPro" id="IPR024072">
    <property type="entry name" value="DHFR-like_dom_sf"/>
</dbReference>
<comment type="caution">
    <text evidence="2">The sequence shown here is derived from an EMBL/GenBank/DDBJ whole genome shotgun (WGS) entry which is preliminary data.</text>
</comment>
<dbReference type="Pfam" id="PF01872">
    <property type="entry name" value="RibD_C"/>
    <property type="match status" value="1"/>
</dbReference>
<dbReference type="InterPro" id="IPR050765">
    <property type="entry name" value="Riboflavin_Biosynth_HTPR"/>
</dbReference>
<dbReference type="InterPro" id="IPR002734">
    <property type="entry name" value="RibDG_C"/>
</dbReference>
<dbReference type="PANTHER" id="PTHR38011:SF12">
    <property type="entry name" value="BIFUNCTIONAL DEAMINASE-REDUCTASE DOMAIN PROTEIN"/>
    <property type="match status" value="1"/>
</dbReference>
<keyword evidence="3" id="KW-1185">Reference proteome</keyword>
<dbReference type="SUPFAM" id="SSF53597">
    <property type="entry name" value="Dihydrofolate reductase-like"/>
    <property type="match status" value="1"/>
</dbReference>
<gene>
    <name evidence="2" type="ORF">ACFQZU_04955</name>
</gene>
<evidence type="ECO:0000313" key="3">
    <source>
        <dbReference type="Proteomes" id="UP001596956"/>
    </source>
</evidence>
<name>A0ABW3BD60_9ACTN</name>
<reference evidence="3" key="1">
    <citation type="journal article" date="2019" name="Int. J. Syst. Evol. Microbiol.">
        <title>The Global Catalogue of Microorganisms (GCM) 10K type strain sequencing project: providing services to taxonomists for standard genome sequencing and annotation.</title>
        <authorList>
            <consortium name="The Broad Institute Genomics Platform"/>
            <consortium name="The Broad Institute Genome Sequencing Center for Infectious Disease"/>
            <person name="Wu L."/>
            <person name="Ma J."/>
        </authorList>
    </citation>
    <scope>NUCLEOTIDE SEQUENCE [LARGE SCALE GENOMIC DNA]</scope>
    <source>
        <strain evidence="3">CCUG 63369</strain>
    </source>
</reference>
<feature type="domain" description="Bacterial bifunctional deaminase-reductase C-terminal" evidence="1">
    <location>
        <begin position="14"/>
        <end position="160"/>
    </location>
</feature>
<dbReference type="Proteomes" id="UP001596956">
    <property type="component" value="Unassembled WGS sequence"/>
</dbReference>
<dbReference type="EMBL" id="JBHTHR010000081">
    <property type="protein sequence ID" value="MFD0800668.1"/>
    <property type="molecule type" value="Genomic_DNA"/>
</dbReference>
<accession>A0ABW3BD60</accession>
<evidence type="ECO:0000313" key="2">
    <source>
        <dbReference type="EMBL" id="MFD0800668.1"/>
    </source>
</evidence>